<dbReference type="SUPFAM" id="SSF103473">
    <property type="entry name" value="MFS general substrate transporter"/>
    <property type="match status" value="1"/>
</dbReference>
<dbReference type="PANTHER" id="PTHR11662:SF450">
    <property type="entry name" value="BLR1003 PROTEIN"/>
    <property type="match status" value="1"/>
</dbReference>
<evidence type="ECO:0000256" key="2">
    <source>
        <dbReference type="ARBA" id="ARBA00022692"/>
    </source>
</evidence>
<dbReference type="GO" id="GO:0022857">
    <property type="term" value="F:transmembrane transporter activity"/>
    <property type="evidence" value="ECO:0007669"/>
    <property type="project" value="InterPro"/>
</dbReference>
<feature type="transmembrane region" description="Helical" evidence="5">
    <location>
        <begin position="269"/>
        <end position="289"/>
    </location>
</feature>
<evidence type="ECO:0000256" key="1">
    <source>
        <dbReference type="ARBA" id="ARBA00004141"/>
    </source>
</evidence>
<dbReference type="InterPro" id="IPR036259">
    <property type="entry name" value="MFS_trans_sf"/>
</dbReference>
<feature type="transmembrane region" description="Helical" evidence="5">
    <location>
        <begin position="400"/>
        <end position="420"/>
    </location>
</feature>
<evidence type="ECO:0000256" key="4">
    <source>
        <dbReference type="ARBA" id="ARBA00023136"/>
    </source>
</evidence>
<accession>A0A163LQ20</accession>
<evidence type="ECO:0000256" key="3">
    <source>
        <dbReference type="ARBA" id="ARBA00022989"/>
    </source>
</evidence>
<proteinExistence type="predicted"/>
<dbReference type="Pfam" id="PF07690">
    <property type="entry name" value="MFS_1"/>
    <property type="match status" value="1"/>
</dbReference>
<keyword evidence="8" id="KW-1185">Reference proteome</keyword>
<comment type="subcellular location">
    <subcellularLocation>
        <location evidence="1">Membrane</location>
        <topology evidence="1">Multi-pass membrane protein</topology>
    </subcellularLocation>
</comment>
<dbReference type="Proteomes" id="UP000076837">
    <property type="component" value="Unassembled WGS sequence"/>
</dbReference>
<gene>
    <name evidence="7" type="ORF">ST47_g862</name>
</gene>
<name>A0A163LQ20_DIDRA</name>
<reference evidence="7 8" key="1">
    <citation type="journal article" date="2016" name="Sci. Rep.">
        <title>Draft genome sequencing and secretome analysis of fungal phytopathogen Ascochyta rabiei provides insight into the necrotrophic effector repertoire.</title>
        <authorList>
            <person name="Verma S."/>
            <person name="Gazara R.K."/>
            <person name="Nizam S."/>
            <person name="Parween S."/>
            <person name="Chattopadhyay D."/>
            <person name="Verma P.K."/>
        </authorList>
    </citation>
    <scope>NUCLEOTIDE SEQUENCE [LARGE SCALE GENOMIC DNA]</scope>
    <source>
        <strain evidence="7 8">ArDII</strain>
    </source>
</reference>
<comment type="caution">
    <text evidence="7">The sequence shown here is derived from an EMBL/GenBank/DDBJ whole genome shotgun (WGS) entry which is preliminary data.</text>
</comment>
<feature type="transmembrane region" description="Helical" evidence="5">
    <location>
        <begin position="333"/>
        <end position="353"/>
    </location>
</feature>
<evidence type="ECO:0000256" key="5">
    <source>
        <dbReference type="SAM" id="Phobius"/>
    </source>
</evidence>
<feature type="transmembrane region" description="Helical" evidence="5">
    <location>
        <begin position="149"/>
        <end position="172"/>
    </location>
</feature>
<dbReference type="InterPro" id="IPR011701">
    <property type="entry name" value="MFS"/>
</dbReference>
<evidence type="ECO:0000313" key="7">
    <source>
        <dbReference type="EMBL" id="KZM28000.1"/>
    </source>
</evidence>
<dbReference type="Gene3D" id="1.20.1250.20">
    <property type="entry name" value="MFS general substrate transporter like domains"/>
    <property type="match status" value="2"/>
</dbReference>
<dbReference type="EMBL" id="JYNV01000039">
    <property type="protein sequence ID" value="KZM28000.1"/>
    <property type="molecule type" value="Genomic_DNA"/>
</dbReference>
<keyword evidence="4 5" id="KW-0472">Membrane</keyword>
<dbReference type="InterPro" id="IPR050382">
    <property type="entry name" value="MFS_Na/Anion_cotransporter"/>
</dbReference>
<evidence type="ECO:0000313" key="8">
    <source>
        <dbReference type="Proteomes" id="UP000076837"/>
    </source>
</evidence>
<dbReference type="AlphaFoldDB" id="A0A163LQ20"/>
<feature type="transmembrane region" description="Helical" evidence="5">
    <location>
        <begin position="232"/>
        <end position="257"/>
    </location>
</feature>
<keyword evidence="2 5" id="KW-0812">Transmembrane</keyword>
<feature type="transmembrane region" description="Helical" evidence="5">
    <location>
        <begin position="88"/>
        <end position="115"/>
    </location>
</feature>
<protein>
    <submittedName>
        <fullName evidence="7">Transmembrane transport</fullName>
    </submittedName>
</protein>
<sequence>MTTTSSSSAALSGGATRNAAWRIVLLLCLINIINFLDKSALGLVAVPIREEYGLTPSQFGMIGSAFFLVFAVSAAGLSWLGNRFSPRWLLFGMVILWSVLQLPIAVSGSVALLVVARMALAMVEAPSLPLSQMVLHQWFPDKLRQTPTMVFHASGPIGAILVIPILTVLIALLGWRSLFFVLAVAGIVVAILWGLFSKNGPVTDTNAHNDTTTAAPPQAAVPYRTILRSGTFLGAAAALFVAQWSIAVGSAWIPAYFEEGLGFDAGDAGVLVAVMYVFITVGLILYGVVSQRRSARGIASREARVLPLATMMVVAAVIVIGSTLIGIPLVSALVLGLGLSLAQGGFGIGTVVLGEIVPQAQRAAVIGIMVTLGAVGAILAPTVFGFLVESSSTTLAGYHHAWWLTAVVFVVMAFAITRLIRTDRDGAIYAAAAARRADSVVN</sequence>
<feature type="transmembrane region" description="Helical" evidence="5">
    <location>
        <begin position="365"/>
        <end position="388"/>
    </location>
</feature>
<feature type="transmembrane region" description="Helical" evidence="5">
    <location>
        <begin position="59"/>
        <end position="82"/>
    </location>
</feature>
<feature type="transmembrane region" description="Helical" evidence="5">
    <location>
        <begin position="20"/>
        <end position="47"/>
    </location>
</feature>
<dbReference type="InterPro" id="IPR020846">
    <property type="entry name" value="MFS_dom"/>
</dbReference>
<dbReference type="PROSITE" id="PS50850">
    <property type="entry name" value="MFS"/>
    <property type="match status" value="1"/>
</dbReference>
<evidence type="ECO:0000259" key="6">
    <source>
        <dbReference type="PROSITE" id="PS50850"/>
    </source>
</evidence>
<feature type="domain" description="Major facilitator superfamily (MFS) profile" evidence="6">
    <location>
        <begin position="23"/>
        <end position="424"/>
    </location>
</feature>
<dbReference type="STRING" id="5454.A0A163LQ20"/>
<dbReference type="PANTHER" id="PTHR11662">
    <property type="entry name" value="SOLUTE CARRIER FAMILY 17"/>
    <property type="match status" value="1"/>
</dbReference>
<dbReference type="GO" id="GO:0016020">
    <property type="term" value="C:membrane"/>
    <property type="evidence" value="ECO:0007669"/>
    <property type="project" value="UniProtKB-SubCell"/>
</dbReference>
<organism evidence="7 8">
    <name type="scientific">Didymella rabiei</name>
    <name type="common">Chickpea ascochyta blight fungus</name>
    <name type="synonym">Mycosphaerella rabiei</name>
    <dbReference type="NCBI Taxonomy" id="5454"/>
    <lineage>
        <taxon>Eukaryota</taxon>
        <taxon>Fungi</taxon>
        <taxon>Dikarya</taxon>
        <taxon>Ascomycota</taxon>
        <taxon>Pezizomycotina</taxon>
        <taxon>Dothideomycetes</taxon>
        <taxon>Pleosporomycetidae</taxon>
        <taxon>Pleosporales</taxon>
        <taxon>Pleosporineae</taxon>
        <taxon>Didymellaceae</taxon>
        <taxon>Ascochyta</taxon>
    </lineage>
</organism>
<keyword evidence="3 5" id="KW-1133">Transmembrane helix</keyword>
<feature type="transmembrane region" description="Helical" evidence="5">
    <location>
        <begin position="178"/>
        <end position="196"/>
    </location>
</feature>
<feature type="transmembrane region" description="Helical" evidence="5">
    <location>
        <begin position="305"/>
        <end position="327"/>
    </location>
</feature>